<organism evidence="3 4">
    <name type="scientific">Vogesella oryzagri</name>
    <dbReference type="NCBI Taxonomy" id="3160864"/>
    <lineage>
        <taxon>Bacteria</taxon>
        <taxon>Pseudomonadati</taxon>
        <taxon>Pseudomonadota</taxon>
        <taxon>Betaproteobacteria</taxon>
        <taxon>Neisseriales</taxon>
        <taxon>Chromobacteriaceae</taxon>
        <taxon>Vogesella</taxon>
    </lineage>
</organism>
<dbReference type="SUPFAM" id="SSF55347">
    <property type="entry name" value="Glyceraldehyde-3-phosphate dehydrogenase-like, C-terminal domain"/>
    <property type="match status" value="1"/>
</dbReference>
<keyword evidence="4" id="KW-1185">Reference proteome</keyword>
<dbReference type="GO" id="GO:0004073">
    <property type="term" value="F:aspartate-semialdehyde dehydrogenase activity"/>
    <property type="evidence" value="ECO:0007669"/>
    <property type="project" value="UniProtKB-EC"/>
</dbReference>
<protein>
    <submittedName>
        <fullName evidence="3">Aspartate-semialdehyde dehydrogenase</fullName>
        <ecNumber evidence="3">1.2.1.11</ecNumber>
    </submittedName>
</protein>
<dbReference type="Pfam" id="PF02774">
    <property type="entry name" value="Semialdhyde_dhC"/>
    <property type="match status" value="1"/>
</dbReference>
<name>A0ABV1LZX0_9NEIS</name>
<dbReference type="CDD" id="cd17894">
    <property type="entry name" value="ASADH_USG1_N"/>
    <property type="match status" value="1"/>
</dbReference>
<dbReference type="PIRSF" id="PIRSF000148">
    <property type="entry name" value="ASA_dh"/>
    <property type="match status" value="1"/>
</dbReference>
<dbReference type="EMBL" id="JBEFLD010000001">
    <property type="protein sequence ID" value="MEQ6289494.1"/>
    <property type="molecule type" value="Genomic_DNA"/>
</dbReference>
<gene>
    <name evidence="3" type="ORF">ABNW52_02590</name>
</gene>
<dbReference type="Gene3D" id="3.30.360.10">
    <property type="entry name" value="Dihydrodipicolinate Reductase, domain 2"/>
    <property type="match status" value="1"/>
</dbReference>
<dbReference type="CDD" id="cd18131">
    <property type="entry name" value="ASADH_C_bac_euk_like"/>
    <property type="match status" value="1"/>
</dbReference>
<dbReference type="PANTHER" id="PTHR46278:SF2">
    <property type="entry name" value="ASPARTATE-SEMIALDEHYDE DEHYDROGENASE"/>
    <property type="match status" value="1"/>
</dbReference>
<sequence>MSEAIRVAVVGATNLVGQAVLELLAERDLPIERVYALDVADKEGESAYYGNLELDTLAVEEFDFANVALAIFVAGSDLSRQYVQAARAAGAAVIDFSAVYRHAADVPLYAPQINDKLLDDLGEAPLVSVPNCTVTPLAQALVALKPAGLQRVTVTTFQSVSGSGQAALEELASQTTALFSQRDAEMEVFPKRIAFNVLPLIGAVDEQGVSEEELSVEQELRKLLALPALAVEASCVRVPVFFGHGWAVTVQTEDALSAEKARELLAAVGMQIVDDPAGEMPYVTPLEASGNEAVWVSRVRRQGNALSFWLAADNIRAAIAQSCVATAMALMKRGYFA</sequence>
<dbReference type="InterPro" id="IPR036291">
    <property type="entry name" value="NAD(P)-bd_dom_sf"/>
</dbReference>
<comment type="caution">
    <text evidence="3">The sequence shown here is derived from an EMBL/GenBank/DDBJ whole genome shotgun (WGS) entry which is preliminary data.</text>
</comment>
<evidence type="ECO:0000256" key="1">
    <source>
        <dbReference type="ARBA" id="ARBA00010584"/>
    </source>
</evidence>
<dbReference type="SUPFAM" id="SSF51735">
    <property type="entry name" value="NAD(P)-binding Rossmann-fold domains"/>
    <property type="match status" value="1"/>
</dbReference>
<reference evidence="3" key="1">
    <citation type="submission" date="2024-06" db="EMBL/GenBank/DDBJ databases">
        <title>Genome sequence of Vogesella sp. MAHUQ-64.</title>
        <authorList>
            <person name="Huq M.A."/>
        </authorList>
    </citation>
    <scope>NUCLEOTIDE SEQUENCE</scope>
    <source>
        <strain evidence="3">MAHUQ-64</strain>
    </source>
</reference>
<dbReference type="InterPro" id="IPR012280">
    <property type="entry name" value="Semialdhyde_DH_dimer_dom"/>
</dbReference>
<dbReference type="SMART" id="SM00859">
    <property type="entry name" value="Semialdhyde_dh"/>
    <property type="match status" value="1"/>
</dbReference>
<feature type="domain" description="Semialdehyde dehydrogenase NAD-binding" evidence="2">
    <location>
        <begin position="6"/>
        <end position="121"/>
    </location>
</feature>
<evidence type="ECO:0000259" key="2">
    <source>
        <dbReference type="SMART" id="SM00859"/>
    </source>
</evidence>
<evidence type="ECO:0000313" key="4">
    <source>
        <dbReference type="Proteomes" id="UP001433638"/>
    </source>
</evidence>
<proteinExistence type="inferred from homology"/>
<dbReference type="PANTHER" id="PTHR46278">
    <property type="entry name" value="DEHYDROGENASE, PUTATIVE-RELATED"/>
    <property type="match status" value="1"/>
</dbReference>
<dbReference type="InterPro" id="IPR000534">
    <property type="entry name" value="Semialdehyde_DH_NAD-bd"/>
</dbReference>
<dbReference type="RefSeq" id="WP_349583591.1">
    <property type="nucleotide sequence ID" value="NZ_JBEFLD010000001.1"/>
</dbReference>
<keyword evidence="3" id="KW-0560">Oxidoreductase</keyword>
<dbReference type="Proteomes" id="UP001433638">
    <property type="component" value="Unassembled WGS sequence"/>
</dbReference>
<dbReference type="Gene3D" id="3.40.50.720">
    <property type="entry name" value="NAD(P)-binding Rossmann-like Domain"/>
    <property type="match status" value="1"/>
</dbReference>
<dbReference type="NCBIfam" id="NF011456">
    <property type="entry name" value="PRK14874.1"/>
    <property type="match status" value="1"/>
</dbReference>
<comment type="similarity">
    <text evidence="1">Belongs to the aspartate-semialdehyde dehydrogenase family.</text>
</comment>
<accession>A0ABV1LZX0</accession>
<dbReference type="Pfam" id="PF01118">
    <property type="entry name" value="Semialdhyde_dh"/>
    <property type="match status" value="1"/>
</dbReference>
<evidence type="ECO:0000313" key="3">
    <source>
        <dbReference type="EMBL" id="MEQ6289494.1"/>
    </source>
</evidence>
<dbReference type="EC" id="1.2.1.11" evidence="3"/>